<evidence type="ECO:0000259" key="1">
    <source>
        <dbReference type="Pfam" id="PF00534"/>
    </source>
</evidence>
<dbReference type="Pfam" id="PF00534">
    <property type="entry name" value="Glycos_transf_1"/>
    <property type="match status" value="1"/>
</dbReference>
<gene>
    <name evidence="2" type="ORF">SAMN05444380_12320</name>
</gene>
<dbReference type="SUPFAM" id="SSF53756">
    <property type="entry name" value="UDP-Glycosyltransferase/glycogen phosphorylase"/>
    <property type="match status" value="1"/>
</dbReference>
<evidence type="ECO:0000313" key="2">
    <source>
        <dbReference type="EMBL" id="SFE93537.1"/>
    </source>
</evidence>
<proteinExistence type="predicted"/>
<feature type="domain" description="Glycosyl transferase family 1" evidence="1">
    <location>
        <begin position="232"/>
        <end position="396"/>
    </location>
</feature>
<accession>A0A1I2ELQ1</accession>
<dbReference type="FunCoup" id="A0A1I2ELQ1">
    <property type="interactions" value="26"/>
</dbReference>
<evidence type="ECO:0000313" key="3">
    <source>
        <dbReference type="Proteomes" id="UP000181976"/>
    </source>
</evidence>
<dbReference type="eggNOG" id="COG0297">
    <property type="taxonomic scope" value="Bacteria"/>
</dbReference>
<dbReference type="Gene3D" id="3.40.50.2000">
    <property type="entry name" value="Glycogen Phosphorylase B"/>
    <property type="match status" value="2"/>
</dbReference>
<reference evidence="2 3" key="1">
    <citation type="submission" date="2016-10" db="EMBL/GenBank/DDBJ databases">
        <authorList>
            <person name="de Groot N.N."/>
        </authorList>
    </citation>
    <scope>NUCLEOTIDE SEQUENCE [LARGE SCALE GENOMIC DNA]</scope>
    <source>
        <strain evidence="2 3">DSM 19012</strain>
    </source>
</reference>
<dbReference type="AlphaFoldDB" id="A0A1I2ELQ1"/>
<organism evidence="2 3">
    <name type="scientific">Thermophagus xiamenensis</name>
    <dbReference type="NCBI Taxonomy" id="385682"/>
    <lineage>
        <taxon>Bacteria</taxon>
        <taxon>Pseudomonadati</taxon>
        <taxon>Bacteroidota</taxon>
        <taxon>Bacteroidia</taxon>
        <taxon>Marinilabiliales</taxon>
        <taxon>Marinilabiliaceae</taxon>
        <taxon>Thermophagus</taxon>
    </lineage>
</organism>
<keyword evidence="2" id="KW-0808">Transferase</keyword>
<dbReference type="InterPro" id="IPR001296">
    <property type="entry name" value="Glyco_trans_1"/>
</dbReference>
<dbReference type="PANTHER" id="PTHR12526">
    <property type="entry name" value="GLYCOSYLTRANSFERASE"/>
    <property type="match status" value="1"/>
</dbReference>
<dbReference type="Proteomes" id="UP000181976">
    <property type="component" value="Unassembled WGS sequence"/>
</dbReference>
<dbReference type="InParanoid" id="A0A1I2ELQ1"/>
<dbReference type="EMBL" id="FONA01000023">
    <property type="protein sequence ID" value="SFE93537.1"/>
    <property type="molecule type" value="Genomic_DNA"/>
</dbReference>
<dbReference type="STRING" id="385682.SAMN05444380_12320"/>
<dbReference type="CDD" id="cd03825">
    <property type="entry name" value="GT4_WcaC-like"/>
    <property type="match status" value="1"/>
</dbReference>
<dbReference type="RefSeq" id="WP_010528759.1">
    <property type="nucleotide sequence ID" value="NZ_AFSL01000096.1"/>
</dbReference>
<keyword evidence="3" id="KW-1185">Reference proteome</keyword>
<dbReference type="OrthoDB" id="9768685at2"/>
<protein>
    <submittedName>
        <fullName evidence="2">Glycosyltransferase involved in cell wall bisynthesis</fullName>
    </submittedName>
</protein>
<dbReference type="PANTHER" id="PTHR12526:SF637">
    <property type="entry name" value="GLYCOSYLTRANSFERASE EPSF-RELATED"/>
    <property type="match status" value="1"/>
</dbReference>
<name>A0A1I2ELQ1_9BACT</name>
<dbReference type="GO" id="GO:0016757">
    <property type="term" value="F:glycosyltransferase activity"/>
    <property type="evidence" value="ECO:0007669"/>
    <property type="project" value="InterPro"/>
</dbReference>
<sequence length="419" mass="47554">MKVLHINKFDSTGGAALAAVRLLQAQRAYGIDAHMLVLQKQSDSQYITPIFKSIKGQIFQNLKFISEILWFTRYEKDRQNRFTFSPARFGFNLHKHPLVKNADILHIHWINQGFISLPGLQKLTTLGKPIVWTLHDLWPVTGGCHYPGNCDNFTSGCGHCPLLKKPGKNDLSAIQNKRKEDIYSKGTIAFVGCSQWIKNEAEKNSLTKLLNPPFYQIFNPIDLNLYCPAPKDEVRRRLGLPRDKNLLLLGAANIFDPRKGTQYLIKALKNLATQHPKLLKEIELITFGKNTNIFQEKLAFPIHDLGLVKDEVKMAQLYQASDLFILSSLQDNLPNTVVESLACGTPVVAFNIGGVPEMIHHKNNGYLAQSGQWDKLSEGILYVLKNHEQLSTNARKFAKNNFAPHIIARKYNEIYRSFH</sequence>